<keyword evidence="3 10" id="KW-0808">Transferase</keyword>
<dbReference type="PATRIC" id="fig|1618331.3.peg.599"/>
<evidence type="ECO:0000256" key="5">
    <source>
        <dbReference type="ARBA" id="ARBA00022741"/>
    </source>
</evidence>
<proteinExistence type="inferred from homology"/>
<sequence>MAGGSGTRLWPMSRCNKPKQFHNLCSSKSLIQETYDRVKDIVPKENIFVSLVKPILETSQKQLSEVPKENFIVEADIRNTGPAIAYAAATIARRNPQAVVVTLPSDHAIDKLEEFINSINTVLNFIDKNPEYLATVGLKPTSPDTGLGYIKIGKKFSGSKLHAVDCFVEKPNLKKAKEYLKSGKFLWNASYFCWRANKLLDMYKTFAPEIYAGISKIITLLGKKGSKEKIENIYKDLPKEPIDTAIAEKVEKIAVLPADLGWSDIGNWTTLYEFLTARSGNHTVSRGNHIGFDDKNCLIYAQDKLLTTVGLKDIIVVDTPDVTFVCNKNRAQDVKKLIEKIKEKGKSKYL</sequence>
<dbReference type="SUPFAM" id="SSF159283">
    <property type="entry name" value="Guanosine diphospho-D-mannose pyrophosphorylase/mannose-6-phosphate isomerase linker domain"/>
    <property type="match status" value="1"/>
</dbReference>
<keyword evidence="6" id="KW-0342">GTP-binding</keyword>
<comment type="similarity">
    <text evidence="1">Belongs to the mannose-6-phosphate isomerase type 2 family.</text>
</comment>
<evidence type="ECO:0000256" key="4">
    <source>
        <dbReference type="ARBA" id="ARBA00022695"/>
    </source>
</evidence>
<evidence type="ECO:0000256" key="1">
    <source>
        <dbReference type="ARBA" id="ARBA00006115"/>
    </source>
</evidence>
<evidence type="ECO:0000259" key="8">
    <source>
        <dbReference type="Pfam" id="PF00483"/>
    </source>
</evidence>
<dbReference type="GO" id="GO:0005525">
    <property type="term" value="F:GTP binding"/>
    <property type="evidence" value="ECO:0007669"/>
    <property type="project" value="UniProtKB-KW"/>
</dbReference>
<evidence type="ECO:0000256" key="7">
    <source>
        <dbReference type="ARBA" id="ARBA00047343"/>
    </source>
</evidence>
<evidence type="ECO:0000313" key="11">
    <source>
        <dbReference type="Proteomes" id="UP000034508"/>
    </source>
</evidence>
<dbReference type="PANTHER" id="PTHR46390">
    <property type="entry name" value="MANNOSE-1-PHOSPHATE GUANYLYLTRANSFERASE"/>
    <property type="match status" value="1"/>
</dbReference>
<dbReference type="AlphaFoldDB" id="A0A0G0FW85"/>
<evidence type="ECO:0000256" key="6">
    <source>
        <dbReference type="ARBA" id="ARBA00023134"/>
    </source>
</evidence>
<dbReference type="InterPro" id="IPR051161">
    <property type="entry name" value="Mannose-6P_isomerase_type2"/>
</dbReference>
<dbReference type="Pfam" id="PF22640">
    <property type="entry name" value="ManC_GMP_beta-helix"/>
    <property type="match status" value="1"/>
</dbReference>
<dbReference type="PANTHER" id="PTHR46390:SF1">
    <property type="entry name" value="MANNOSE-1-PHOSPHATE GUANYLYLTRANSFERASE"/>
    <property type="match status" value="1"/>
</dbReference>
<dbReference type="InterPro" id="IPR005835">
    <property type="entry name" value="NTP_transferase_dom"/>
</dbReference>
<evidence type="ECO:0000313" key="10">
    <source>
        <dbReference type="EMBL" id="KKQ18085.1"/>
    </source>
</evidence>
<evidence type="ECO:0000256" key="3">
    <source>
        <dbReference type="ARBA" id="ARBA00022679"/>
    </source>
</evidence>
<comment type="caution">
    <text evidence="10">The sequence shown here is derived from an EMBL/GenBank/DDBJ whole genome shotgun (WGS) entry which is preliminary data.</text>
</comment>
<organism evidence="10 11">
    <name type="scientific">Berkelbacteria bacterium GW2011_GWA1_36_9</name>
    <dbReference type="NCBI Taxonomy" id="1618331"/>
    <lineage>
        <taxon>Bacteria</taxon>
        <taxon>Candidatus Berkelbacteria</taxon>
    </lineage>
</organism>
<feature type="domain" description="Nucleotidyl transferase" evidence="8">
    <location>
        <begin position="1"/>
        <end position="274"/>
    </location>
</feature>
<dbReference type="GO" id="GO:0009298">
    <property type="term" value="P:GDP-mannose biosynthetic process"/>
    <property type="evidence" value="ECO:0007669"/>
    <property type="project" value="TreeGrafter"/>
</dbReference>
<dbReference type="FunFam" id="3.90.550.10:FF:000046">
    <property type="entry name" value="Mannose-1-phosphate guanylyltransferase (GDP)"/>
    <property type="match status" value="1"/>
</dbReference>
<dbReference type="InterPro" id="IPR054566">
    <property type="entry name" value="ManC/GMP-like_b-helix"/>
</dbReference>
<reference evidence="10 11" key="1">
    <citation type="journal article" date="2015" name="Nature">
        <title>rRNA introns, odd ribosomes, and small enigmatic genomes across a large radiation of phyla.</title>
        <authorList>
            <person name="Brown C.T."/>
            <person name="Hug L.A."/>
            <person name="Thomas B.C."/>
            <person name="Sharon I."/>
            <person name="Castelle C.J."/>
            <person name="Singh A."/>
            <person name="Wilkins M.J."/>
            <person name="Williams K.H."/>
            <person name="Banfield J.F."/>
        </authorList>
    </citation>
    <scope>NUCLEOTIDE SEQUENCE [LARGE SCALE GENOMIC DNA]</scope>
</reference>
<feature type="domain" description="MannoseP isomerase/GMP-like beta-helix" evidence="9">
    <location>
        <begin position="287"/>
        <end position="340"/>
    </location>
</feature>
<dbReference type="GO" id="GO:0004475">
    <property type="term" value="F:mannose-1-phosphate guanylyltransferase (GTP) activity"/>
    <property type="evidence" value="ECO:0007669"/>
    <property type="project" value="UniProtKB-EC"/>
</dbReference>
<dbReference type="Pfam" id="PF00483">
    <property type="entry name" value="NTP_transferase"/>
    <property type="match status" value="1"/>
</dbReference>
<dbReference type="Gene3D" id="3.90.550.10">
    <property type="entry name" value="Spore Coat Polysaccharide Biosynthesis Protein SpsA, Chain A"/>
    <property type="match status" value="1"/>
</dbReference>
<dbReference type="InterPro" id="IPR029044">
    <property type="entry name" value="Nucleotide-diphossugar_trans"/>
</dbReference>
<evidence type="ECO:0000256" key="2">
    <source>
        <dbReference type="ARBA" id="ARBA00012387"/>
    </source>
</evidence>
<accession>A0A0G0FW85</accession>
<name>A0A0G0FW85_9BACT</name>
<keyword evidence="5" id="KW-0547">Nucleotide-binding</keyword>
<dbReference type="Proteomes" id="UP000034508">
    <property type="component" value="Unassembled WGS sequence"/>
</dbReference>
<protein>
    <recommendedName>
        <fullName evidence="2">mannose-1-phosphate guanylyltransferase</fullName>
        <ecNumber evidence="2">2.7.7.13</ecNumber>
    </recommendedName>
</protein>
<dbReference type="CDD" id="cd02509">
    <property type="entry name" value="GDP-M1P_Guanylyltransferase"/>
    <property type="match status" value="1"/>
</dbReference>
<comment type="catalytic activity">
    <reaction evidence="7">
        <text>alpha-D-mannose 1-phosphate + GTP + H(+) = GDP-alpha-D-mannose + diphosphate</text>
        <dbReference type="Rhea" id="RHEA:15229"/>
        <dbReference type="ChEBI" id="CHEBI:15378"/>
        <dbReference type="ChEBI" id="CHEBI:33019"/>
        <dbReference type="ChEBI" id="CHEBI:37565"/>
        <dbReference type="ChEBI" id="CHEBI:57527"/>
        <dbReference type="ChEBI" id="CHEBI:58409"/>
        <dbReference type="EC" id="2.7.7.13"/>
    </reaction>
</comment>
<dbReference type="InterPro" id="IPR049577">
    <property type="entry name" value="GMPP_N"/>
</dbReference>
<dbReference type="SUPFAM" id="SSF53448">
    <property type="entry name" value="Nucleotide-diphospho-sugar transferases"/>
    <property type="match status" value="1"/>
</dbReference>
<keyword evidence="4 10" id="KW-0548">Nucleotidyltransferase</keyword>
<dbReference type="EMBL" id="LBSM01000010">
    <property type="protein sequence ID" value="KKQ18085.1"/>
    <property type="molecule type" value="Genomic_DNA"/>
</dbReference>
<dbReference type="EC" id="2.7.7.13" evidence="2"/>
<gene>
    <name evidence="10" type="ORF">US31_C0010G0009</name>
</gene>
<evidence type="ECO:0000259" key="9">
    <source>
        <dbReference type="Pfam" id="PF22640"/>
    </source>
</evidence>